<keyword evidence="3" id="KW-0732">Signal</keyword>
<dbReference type="InterPro" id="IPR003961">
    <property type="entry name" value="FN3_dom"/>
</dbReference>
<dbReference type="CDD" id="cd00063">
    <property type="entry name" value="FN3"/>
    <property type="match status" value="1"/>
</dbReference>
<dbReference type="InterPro" id="IPR013783">
    <property type="entry name" value="Ig-like_fold"/>
</dbReference>
<gene>
    <name evidence="5" type="ORF">Raf01_49340</name>
</gene>
<feature type="chain" id="PRO_5035304587" description="Fibronectin type-III domain-containing protein" evidence="3">
    <location>
        <begin position="32"/>
        <end position="1130"/>
    </location>
</feature>
<dbReference type="InterPro" id="IPR036116">
    <property type="entry name" value="FN3_sf"/>
</dbReference>
<dbReference type="Gene3D" id="1.50.10.10">
    <property type="match status" value="1"/>
</dbReference>
<feature type="domain" description="Fibronectin type-III" evidence="4">
    <location>
        <begin position="194"/>
        <end position="291"/>
    </location>
</feature>
<dbReference type="Gene3D" id="2.60.40.10">
    <property type="entry name" value="Immunoglobulins"/>
    <property type="match status" value="1"/>
</dbReference>
<dbReference type="InterPro" id="IPR008928">
    <property type="entry name" value="6-hairpin_glycosidase_sf"/>
</dbReference>
<keyword evidence="1" id="KW-0378">Hydrolase</keyword>
<dbReference type="InterPro" id="IPR006775">
    <property type="entry name" value="GH116_catalytic"/>
</dbReference>
<dbReference type="InterPro" id="IPR012341">
    <property type="entry name" value="6hp_glycosidase-like_sf"/>
</dbReference>
<dbReference type="Pfam" id="PF04685">
    <property type="entry name" value="DUF608"/>
    <property type="match status" value="1"/>
</dbReference>
<evidence type="ECO:0000259" key="4">
    <source>
        <dbReference type="PROSITE" id="PS50853"/>
    </source>
</evidence>
<keyword evidence="2" id="KW-0119">Carbohydrate metabolism</keyword>
<dbReference type="PANTHER" id="PTHR12654:SF0">
    <property type="entry name" value="NON-LYSOSOMAL GLUCOSYLCERAMIDASE"/>
    <property type="match status" value="1"/>
</dbReference>
<name>A0A8J3QVF4_9ACTN</name>
<dbReference type="SUPFAM" id="SSF48208">
    <property type="entry name" value="Six-hairpin glycosidases"/>
    <property type="match status" value="1"/>
</dbReference>
<sequence length="1130" mass="121289">MKSPRRFVSALLGTLTLTAGLLVVTTPPVSAADITGPTSWNFEDGTQQGWTAQPGSHFGPLITDRVYYHNNPDQKWNKEGTYFLSTEEDPQGNYNDSYTGVLDSPSFTLTRPDITLLVNGGNLPQTYLAACLPDATATNGCRVLAKTQGTDAEPFLYRTLDLSAYLGQSLFLQLVDESTGGWGHLTIDDVRVNYPSVPTGVTADRSGAAVSLRWSAVPEAGLTGYDVYRSLNETSGYTRITTQPTTATSYTDRSAAPSTGYFYRVVSVFADGSQGEGPNTAYAGPYQDPFARGSTVTYTGDQLSGIEFPVGPLGAGGILHFGDGTRNESWIFNHDDTFRDRHTGTVPNSFFAVRAVTDKGQLVVRALQTSGEGAFPGMRDLSFQGEYPMAHYRFDDSALPVQVSEDVTNPTLPGNLKDSAIPTAIYTFTLKNPTKQPMVVSLMATQQNAVGFDGVGTIGGPTNDSNAGFVNNANALSLGAQQGRLLMSGTPDSYGNSAAVDPDPTGPKLALTMLGPNVTGTASWSGLDKLYADFSDDGAASGPANATSPSTGTTVDGALSTSLRLKPGAEVKIPVVLNWNFPANPVRNFGGEGEQYTNWWPNAASVDAYTVAHLPFLLQQTQQFHDSVYHSNLPQYVLDRLTSGIAVLHTPSVFWARNGFFGGWEGYGCCWGMPNHVWEYAQTASALWPQVGQLWVQQWLDAEKPDGLLPYRYDTGTDSYGAAFDGQAGVILSAYRTYEQTGDTAWLKRYWSKIEGAMDYLVTANDPDRDGILTGAQYTTLDSSESGTGSWLGSLYLAAVNATAQLAQLAGDGAADTRYRTLYDTGRANQEKLLWNGDYYEEKPQNLPGTVAYGPGSDIDMLLGQWWSTQLGLGDIYDSGHLDTAARNLFANNFQTSFVGGPPDGRDYVEPTDAGMKNTTWPRGGKPANPLLYNDETWTGTEYSSAALMIQRGDVADGLRVVQAAADRYDGRLRDDLALGGCAAGDGAGNPFGDVECGQWYSRSMSGWSVLTALQGFTYNGASHDLGFAPQWRPDDHVSFFTAGTSYGTLSQRVNGANQTDTVQVSTGSLRLDRVQLAVGSHGVRQIRVSVDHHPVDAHWSATAGGLSVELPATTVRAGTTLSITVTLAH</sequence>
<protein>
    <recommendedName>
        <fullName evidence="4">Fibronectin type-III domain-containing protein</fullName>
    </recommendedName>
</protein>
<keyword evidence="6" id="KW-1185">Reference proteome</keyword>
<dbReference type="InterPro" id="IPR052566">
    <property type="entry name" value="Non-lysos_glucosylceramidase"/>
</dbReference>
<evidence type="ECO:0000313" key="5">
    <source>
        <dbReference type="EMBL" id="GIH16762.1"/>
    </source>
</evidence>
<dbReference type="PROSITE" id="PS50853">
    <property type="entry name" value="FN3"/>
    <property type="match status" value="1"/>
</dbReference>
<dbReference type="RefSeq" id="WP_203920341.1">
    <property type="nucleotide sequence ID" value="NZ_BONZ01000046.1"/>
</dbReference>
<feature type="signal peptide" evidence="3">
    <location>
        <begin position="1"/>
        <end position="31"/>
    </location>
</feature>
<keyword evidence="2" id="KW-0624">Polysaccharide degradation</keyword>
<dbReference type="EMBL" id="BONZ01000046">
    <property type="protein sequence ID" value="GIH16762.1"/>
    <property type="molecule type" value="Genomic_DNA"/>
</dbReference>
<evidence type="ECO:0000256" key="1">
    <source>
        <dbReference type="ARBA" id="ARBA00023295"/>
    </source>
</evidence>
<dbReference type="Proteomes" id="UP000642748">
    <property type="component" value="Unassembled WGS sequence"/>
</dbReference>
<comment type="caution">
    <text evidence="5">The sequence shown here is derived from an EMBL/GenBank/DDBJ whole genome shotgun (WGS) entry which is preliminary data.</text>
</comment>
<dbReference type="GO" id="GO:0000272">
    <property type="term" value="P:polysaccharide catabolic process"/>
    <property type="evidence" value="ECO:0007669"/>
    <property type="project" value="UniProtKB-KW"/>
</dbReference>
<evidence type="ECO:0000256" key="2">
    <source>
        <dbReference type="ARBA" id="ARBA00023326"/>
    </source>
</evidence>
<dbReference type="Pfam" id="PF12215">
    <property type="entry name" value="Glyco_hydr_116N"/>
    <property type="match status" value="1"/>
</dbReference>
<proteinExistence type="predicted"/>
<evidence type="ECO:0000313" key="6">
    <source>
        <dbReference type="Proteomes" id="UP000642748"/>
    </source>
</evidence>
<keyword evidence="1" id="KW-0326">Glycosidase</keyword>
<evidence type="ECO:0000256" key="3">
    <source>
        <dbReference type="SAM" id="SignalP"/>
    </source>
</evidence>
<accession>A0A8J3QVF4</accession>
<organism evidence="5 6">
    <name type="scientific">Rugosimonospora africana</name>
    <dbReference type="NCBI Taxonomy" id="556532"/>
    <lineage>
        <taxon>Bacteria</taxon>
        <taxon>Bacillati</taxon>
        <taxon>Actinomycetota</taxon>
        <taxon>Actinomycetes</taxon>
        <taxon>Micromonosporales</taxon>
        <taxon>Micromonosporaceae</taxon>
        <taxon>Rugosimonospora</taxon>
    </lineage>
</organism>
<reference evidence="5" key="1">
    <citation type="submission" date="2021-01" db="EMBL/GenBank/DDBJ databases">
        <title>Whole genome shotgun sequence of Rugosimonospora africana NBRC 104875.</title>
        <authorList>
            <person name="Komaki H."/>
            <person name="Tamura T."/>
        </authorList>
    </citation>
    <scope>NUCLEOTIDE SEQUENCE</scope>
    <source>
        <strain evidence="5">NBRC 104875</strain>
    </source>
</reference>
<dbReference type="InterPro" id="IPR024462">
    <property type="entry name" value="GH116_N"/>
</dbReference>
<dbReference type="PANTHER" id="PTHR12654">
    <property type="entry name" value="BILE ACID BETA-GLUCOSIDASE-RELATED"/>
    <property type="match status" value="1"/>
</dbReference>
<dbReference type="AlphaFoldDB" id="A0A8J3QVF4"/>
<dbReference type="GO" id="GO:0008422">
    <property type="term" value="F:beta-glucosidase activity"/>
    <property type="evidence" value="ECO:0007669"/>
    <property type="project" value="TreeGrafter"/>
</dbReference>
<dbReference type="SUPFAM" id="SSF49265">
    <property type="entry name" value="Fibronectin type III"/>
    <property type="match status" value="1"/>
</dbReference>